<name>A0A811JVZ6_9BILA</name>
<reference evidence="2" key="1">
    <citation type="submission" date="2020-09" db="EMBL/GenBank/DDBJ databases">
        <authorList>
            <person name="Kikuchi T."/>
        </authorList>
    </citation>
    <scope>NUCLEOTIDE SEQUENCE</scope>
    <source>
        <strain evidence="2">SH1</strain>
    </source>
</reference>
<dbReference type="EMBL" id="CAJFDH010000001">
    <property type="protein sequence ID" value="CAD5207460.1"/>
    <property type="molecule type" value="Genomic_DNA"/>
</dbReference>
<proteinExistence type="predicted"/>
<dbReference type="EMBL" id="CAJFCW020000001">
    <property type="protein sequence ID" value="CAG9085727.1"/>
    <property type="molecule type" value="Genomic_DNA"/>
</dbReference>
<dbReference type="Proteomes" id="UP000614601">
    <property type="component" value="Unassembled WGS sequence"/>
</dbReference>
<evidence type="ECO:0000313" key="2">
    <source>
        <dbReference type="EMBL" id="CAD5207460.1"/>
    </source>
</evidence>
<accession>A0A811JVZ6</accession>
<protein>
    <submittedName>
        <fullName evidence="2">Uncharacterized protein</fullName>
    </submittedName>
</protein>
<feature type="compositionally biased region" description="Low complexity" evidence="1">
    <location>
        <begin position="199"/>
        <end position="240"/>
    </location>
</feature>
<comment type="caution">
    <text evidence="2">The sequence shown here is derived from an EMBL/GenBank/DDBJ whole genome shotgun (WGS) entry which is preliminary data.</text>
</comment>
<organism evidence="2 3">
    <name type="scientific">Bursaphelenchus okinawaensis</name>
    <dbReference type="NCBI Taxonomy" id="465554"/>
    <lineage>
        <taxon>Eukaryota</taxon>
        <taxon>Metazoa</taxon>
        <taxon>Ecdysozoa</taxon>
        <taxon>Nematoda</taxon>
        <taxon>Chromadorea</taxon>
        <taxon>Rhabditida</taxon>
        <taxon>Tylenchina</taxon>
        <taxon>Tylenchomorpha</taxon>
        <taxon>Aphelenchoidea</taxon>
        <taxon>Aphelenchoididae</taxon>
        <taxon>Bursaphelenchus</taxon>
    </lineage>
</organism>
<feature type="region of interest" description="Disordered" evidence="1">
    <location>
        <begin position="121"/>
        <end position="141"/>
    </location>
</feature>
<sequence>MASEDPYAASLTKFGNQSLIWSPPDDPERVYTFIRKQTRFNKTDQKNYHYYVCQDCRLIRDKQVKEKTDMAQWSAPRITMTDNMVMIKSPMETLEGHRCARKTRDSVKECKKLDIYDERASLGKSSGGSTPSSNPSPPPFASSPSFFHASSSPSLVNVDWSGLASFYAQNGKSSGPSNGSTSTLTSSAETLSSSVKSEYSSSTTSNLNSAQSTSSSGSSLATPVASPSSTPLNSSNTPTGSVPPSSKKATKRSLDQWSEVLLKKKCEEEPLRVQYPTYDALMGFTIQLLKEKHERELNERPKKTEKKNKATLEQKKTAEKMSNMSMDQLTQLLPVIKLLMANNRIKTEQDVNI</sequence>
<dbReference type="OrthoDB" id="10457860at2759"/>
<dbReference type="AlphaFoldDB" id="A0A811JVZ6"/>
<evidence type="ECO:0000256" key="1">
    <source>
        <dbReference type="SAM" id="MobiDB-lite"/>
    </source>
</evidence>
<evidence type="ECO:0000313" key="3">
    <source>
        <dbReference type="Proteomes" id="UP000614601"/>
    </source>
</evidence>
<dbReference type="Proteomes" id="UP000783686">
    <property type="component" value="Unassembled WGS sequence"/>
</dbReference>
<keyword evidence="3" id="KW-1185">Reference proteome</keyword>
<feature type="region of interest" description="Disordered" evidence="1">
    <location>
        <begin position="199"/>
        <end position="252"/>
    </location>
</feature>
<gene>
    <name evidence="2" type="ORF">BOKJ2_LOCUS2144</name>
</gene>